<protein>
    <recommendedName>
        <fullName evidence="1">SAWADEE domain-containing protein</fullName>
    </recommendedName>
</protein>
<name>A0A7C9ELG2_OPUST</name>
<dbReference type="GO" id="GO:0003682">
    <property type="term" value="F:chromatin binding"/>
    <property type="evidence" value="ECO:0007669"/>
    <property type="project" value="InterPro"/>
</dbReference>
<feature type="domain" description="SAWADEE" evidence="1">
    <location>
        <begin position="12"/>
        <end position="101"/>
    </location>
</feature>
<proteinExistence type="predicted"/>
<accession>A0A7C9ELG2</accession>
<organism evidence="2">
    <name type="scientific">Opuntia streptacantha</name>
    <name type="common">Prickly pear cactus</name>
    <name type="synonym">Opuntia cardona</name>
    <dbReference type="NCBI Taxonomy" id="393608"/>
    <lineage>
        <taxon>Eukaryota</taxon>
        <taxon>Viridiplantae</taxon>
        <taxon>Streptophyta</taxon>
        <taxon>Embryophyta</taxon>
        <taxon>Tracheophyta</taxon>
        <taxon>Spermatophyta</taxon>
        <taxon>Magnoliopsida</taxon>
        <taxon>eudicotyledons</taxon>
        <taxon>Gunneridae</taxon>
        <taxon>Pentapetalae</taxon>
        <taxon>Caryophyllales</taxon>
        <taxon>Cactineae</taxon>
        <taxon>Cactaceae</taxon>
        <taxon>Opuntioideae</taxon>
        <taxon>Opuntia</taxon>
    </lineage>
</organism>
<dbReference type="InterPro" id="IPR032001">
    <property type="entry name" value="SAWADEE_dom"/>
</dbReference>
<dbReference type="PANTHER" id="PTHR33827:SF9">
    <property type="entry name" value="SAWADEE DOMAIN-CONTAINING PROTEIN"/>
    <property type="match status" value="1"/>
</dbReference>
<dbReference type="AlphaFoldDB" id="A0A7C9ELG2"/>
<dbReference type="EMBL" id="GISG01220971">
    <property type="protein sequence ID" value="MBA4663644.1"/>
    <property type="molecule type" value="Transcribed_RNA"/>
</dbReference>
<sequence>MADEAIGKDRGVELEAKRRADGSWHPCQVSLRPGGLSVKLEGEDSEDIILDVDNALTCLRVRSVPLYQDDCCYIEEGTEVLAAREQNSDRLFFDAVVQKVELIPRMFLERYLSLGSIVCVWVLPFESSYK</sequence>
<dbReference type="Gene3D" id="2.30.30.140">
    <property type="match status" value="1"/>
</dbReference>
<evidence type="ECO:0000259" key="1">
    <source>
        <dbReference type="Pfam" id="PF16719"/>
    </source>
</evidence>
<evidence type="ECO:0000313" key="2">
    <source>
        <dbReference type="EMBL" id="MBA4663644.1"/>
    </source>
</evidence>
<reference evidence="2" key="2">
    <citation type="submission" date="2020-07" db="EMBL/GenBank/DDBJ databases">
        <authorList>
            <person name="Vera ALvarez R."/>
            <person name="Arias-Moreno D.M."/>
            <person name="Jimenez-Jacinto V."/>
            <person name="Jimenez-Bremont J.F."/>
            <person name="Swaminathan K."/>
            <person name="Moose S.P."/>
            <person name="Guerrero-Gonzalez M.L."/>
            <person name="Marino-Ramirez L."/>
            <person name="Landsman D."/>
            <person name="Rodriguez-Kessler M."/>
            <person name="Delgado-Sanchez P."/>
        </authorList>
    </citation>
    <scope>NUCLEOTIDE SEQUENCE</scope>
    <source>
        <tissue evidence="2">Cladode</tissue>
    </source>
</reference>
<reference evidence="2" key="1">
    <citation type="journal article" date="2013" name="J. Plant Res.">
        <title>Effect of fungi and light on seed germination of three Opuntia species from semiarid lands of central Mexico.</title>
        <authorList>
            <person name="Delgado-Sanchez P."/>
            <person name="Jimenez-Bremont J.F."/>
            <person name="Guerrero-Gonzalez Mde L."/>
            <person name="Flores J."/>
        </authorList>
    </citation>
    <scope>NUCLEOTIDE SEQUENCE</scope>
    <source>
        <tissue evidence="2">Cladode</tissue>
    </source>
</reference>
<dbReference type="PANTHER" id="PTHR33827">
    <property type="entry name" value="PROTEIN SAWADEE HOMEODOMAIN HOMOLOG 2"/>
    <property type="match status" value="1"/>
</dbReference>
<dbReference type="Pfam" id="PF16719">
    <property type="entry name" value="SAWADEE"/>
    <property type="match status" value="1"/>
</dbReference>
<dbReference type="InterPro" id="IPR039276">
    <property type="entry name" value="SHH1/2"/>
</dbReference>